<evidence type="ECO:0000256" key="1">
    <source>
        <dbReference type="ARBA" id="ARBA00010098"/>
    </source>
</evidence>
<reference evidence="2" key="2">
    <citation type="submission" date="2024-10" db="UniProtKB">
        <authorList>
            <consortium name="EnsemblProtists"/>
        </authorList>
    </citation>
    <scope>IDENTIFICATION</scope>
</reference>
<dbReference type="RefSeq" id="XP_005762445.1">
    <property type="nucleotide sequence ID" value="XM_005762388.1"/>
</dbReference>
<dbReference type="GO" id="GO:0001181">
    <property type="term" value="F:RNA polymerase I general transcription initiation factor activity"/>
    <property type="evidence" value="ECO:0007669"/>
    <property type="project" value="InterPro"/>
</dbReference>
<name>A0A0D3IFI1_EMIH1</name>
<dbReference type="KEGG" id="ehx:EMIHUDRAFT_452776"/>
<dbReference type="Proteomes" id="UP000013827">
    <property type="component" value="Unassembled WGS sequence"/>
</dbReference>
<dbReference type="PANTHER" id="PTHR12790">
    <property type="entry name" value="TRANSCRIPTION INITIATION FACTOR IA RRN3"/>
    <property type="match status" value="1"/>
</dbReference>
<proteinExistence type="inferred from homology"/>
<dbReference type="GeneID" id="17256136"/>
<comment type="similarity">
    <text evidence="1">Belongs to the RRN3 family.</text>
</comment>
<dbReference type="GO" id="GO:0006361">
    <property type="term" value="P:transcription initiation at RNA polymerase I promoter"/>
    <property type="evidence" value="ECO:0007669"/>
    <property type="project" value="InterPro"/>
</dbReference>
<sequence>MPRCATMGRAELVSALGDEQGSRGLRQRLLAAPSAASSAALVGGLAQCVSSFRPDRHALLVDAVLSLHWRSFQRPLPSMPAVVLQFVEELVSAAPAFLRQCISALTHSFLPTLAALLRGCPMGTDFVFESLRTTFPHKRRDAHAHVTFLRHCLAVLRYSPALLKRVVGLLVARMVELDVEIALQQRHLEEAEGEEDDEPIFEVDLGDSVQDELAKMRKNADKLDGMMALMFEFIAETCGQRRSAELPDGTGDAERLLHALLVAFHESLLYTHKCRCVQFLLFFACSFSPTFTDAFLGLLLRQVVNEQIHSEARIASAAYAASFLARASFVPLPAGALYLLCYKHAALLAPEAAEAREATGALVGRLIGGALNPLKFCQEAVLIEFERLGLVPACTAIVAANEGTAVGSRDCRGGQNRLDDFFPFDPLLLKVSSGYVQPLYQVWTPSPARCHAERESEKSALSESLASDASEVVGRSLQGMSLTPAGHTPIDDMEALMQRRFAEQGQLLLQY</sequence>
<keyword evidence="3" id="KW-1185">Reference proteome</keyword>
<accession>A0A0D3IFI1</accession>
<dbReference type="eggNOG" id="KOG2434">
    <property type="taxonomic scope" value="Eukaryota"/>
</dbReference>
<dbReference type="Pfam" id="PF05327">
    <property type="entry name" value="RRN3"/>
    <property type="match status" value="2"/>
</dbReference>
<dbReference type="STRING" id="2903.R1DGY4"/>
<reference evidence="3" key="1">
    <citation type="journal article" date="2013" name="Nature">
        <title>Pan genome of the phytoplankton Emiliania underpins its global distribution.</title>
        <authorList>
            <person name="Read B.A."/>
            <person name="Kegel J."/>
            <person name="Klute M.J."/>
            <person name="Kuo A."/>
            <person name="Lefebvre S.C."/>
            <person name="Maumus F."/>
            <person name="Mayer C."/>
            <person name="Miller J."/>
            <person name="Monier A."/>
            <person name="Salamov A."/>
            <person name="Young J."/>
            <person name="Aguilar M."/>
            <person name="Claverie J.M."/>
            <person name="Frickenhaus S."/>
            <person name="Gonzalez K."/>
            <person name="Herman E.K."/>
            <person name="Lin Y.C."/>
            <person name="Napier J."/>
            <person name="Ogata H."/>
            <person name="Sarno A.F."/>
            <person name="Shmutz J."/>
            <person name="Schroeder D."/>
            <person name="de Vargas C."/>
            <person name="Verret F."/>
            <person name="von Dassow P."/>
            <person name="Valentin K."/>
            <person name="Van de Peer Y."/>
            <person name="Wheeler G."/>
            <person name="Dacks J.B."/>
            <person name="Delwiche C.F."/>
            <person name="Dyhrman S.T."/>
            <person name="Glockner G."/>
            <person name="John U."/>
            <person name="Richards T."/>
            <person name="Worden A.Z."/>
            <person name="Zhang X."/>
            <person name="Grigoriev I.V."/>
            <person name="Allen A.E."/>
            <person name="Bidle K."/>
            <person name="Borodovsky M."/>
            <person name="Bowler C."/>
            <person name="Brownlee C."/>
            <person name="Cock J.M."/>
            <person name="Elias M."/>
            <person name="Gladyshev V.N."/>
            <person name="Groth M."/>
            <person name="Guda C."/>
            <person name="Hadaegh A."/>
            <person name="Iglesias-Rodriguez M.D."/>
            <person name="Jenkins J."/>
            <person name="Jones B.M."/>
            <person name="Lawson T."/>
            <person name="Leese F."/>
            <person name="Lindquist E."/>
            <person name="Lobanov A."/>
            <person name="Lomsadze A."/>
            <person name="Malik S.B."/>
            <person name="Marsh M.E."/>
            <person name="Mackinder L."/>
            <person name="Mock T."/>
            <person name="Mueller-Roeber B."/>
            <person name="Pagarete A."/>
            <person name="Parker M."/>
            <person name="Probert I."/>
            <person name="Quesneville H."/>
            <person name="Raines C."/>
            <person name="Rensing S.A."/>
            <person name="Riano-Pachon D.M."/>
            <person name="Richier S."/>
            <person name="Rokitta S."/>
            <person name="Shiraiwa Y."/>
            <person name="Soanes D.M."/>
            <person name="van der Giezen M."/>
            <person name="Wahlund T.M."/>
            <person name="Williams B."/>
            <person name="Wilson W."/>
            <person name="Wolfe G."/>
            <person name="Wurch L.L."/>
        </authorList>
    </citation>
    <scope>NUCLEOTIDE SEQUENCE</scope>
</reference>
<dbReference type="InterPro" id="IPR007991">
    <property type="entry name" value="RNA_pol_I_trans_ini_fac_RRN3"/>
</dbReference>
<dbReference type="EnsemblProtists" id="EOD10016">
    <property type="protein sequence ID" value="EOD10016"/>
    <property type="gene ID" value="EMIHUDRAFT_452776"/>
</dbReference>
<dbReference type="PANTHER" id="PTHR12790:SF0">
    <property type="entry name" value="RNA POLYMERASE I-SPECIFIC TRANSCRIPTION INITIATION FACTOR RRN3-RELATED"/>
    <property type="match status" value="1"/>
</dbReference>
<evidence type="ECO:0000313" key="2">
    <source>
        <dbReference type="EnsemblProtists" id="EOD10016"/>
    </source>
</evidence>
<dbReference type="AlphaFoldDB" id="A0A0D3IFI1"/>
<protein>
    <submittedName>
        <fullName evidence="2">Uncharacterized protein</fullName>
    </submittedName>
</protein>
<organism evidence="2 3">
    <name type="scientific">Emiliania huxleyi (strain CCMP1516)</name>
    <dbReference type="NCBI Taxonomy" id="280463"/>
    <lineage>
        <taxon>Eukaryota</taxon>
        <taxon>Haptista</taxon>
        <taxon>Haptophyta</taxon>
        <taxon>Prymnesiophyceae</taxon>
        <taxon>Isochrysidales</taxon>
        <taxon>Noelaerhabdaceae</taxon>
        <taxon>Emiliania</taxon>
    </lineage>
</organism>
<dbReference type="PaxDb" id="2903-EOD10016"/>
<dbReference type="HOGENOM" id="CLU_010579_3_1_1"/>
<evidence type="ECO:0000313" key="3">
    <source>
        <dbReference type="Proteomes" id="UP000013827"/>
    </source>
</evidence>